<name>A0ABS5YDI4_9GAMM</name>
<accession>A0ABS5YDI4</accession>
<dbReference type="Proteomes" id="UP000811282">
    <property type="component" value="Unassembled WGS sequence"/>
</dbReference>
<protein>
    <submittedName>
        <fullName evidence="2">YebY family protein</fullName>
    </submittedName>
</protein>
<dbReference type="EMBL" id="JAFJYC010000002">
    <property type="protein sequence ID" value="MBT9433012.1"/>
    <property type="molecule type" value="Genomic_DNA"/>
</dbReference>
<organism evidence="2 3">
    <name type="scientific">Candidatus Sodalis endolongispinus</name>
    <dbReference type="NCBI Taxonomy" id="2812662"/>
    <lineage>
        <taxon>Bacteria</taxon>
        <taxon>Pseudomonadati</taxon>
        <taxon>Pseudomonadota</taxon>
        <taxon>Gammaproteobacteria</taxon>
        <taxon>Enterobacterales</taxon>
        <taxon>Bruguierivoracaceae</taxon>
        <taxon>Sodalis</taxon>
    </lineage>
</organism>
<proteinExistence type="predicted"/>
<dbReference type="InterPro" id="IPR019648">
    <property type="entry name" value="YebY"/>
</dbReference>
<evidence type="ECO:0000313" key="3">
    <source>
        <dbReference type="Proteomes" id="UP000811282"/>
    </source>
</evidence>
<gene>
    <name evidence="2" type="ORF">JZM24_14310</name>
</gene>
<keyword evidence="3" id="KW-1185">Reference proteome</keyword>
<dbReference type="RefSeq" id="WP_215670497.1">
    <property type="nucleotide sequence ID" value="NZ_JAFJYC010000002.1"/>
</dbReference>
<keyword evidence="1" id="KW-0732">Signal</keyword>
<evidence type="ECO:0000313" key="2">
    <source>
        <dbReference type="EMBL" id="MBT9433012.1"/>
    </source>
</evidence>
<sequence>MMKKRSLVVVVVLLAAQYASAMEIITLSKFQYGKRWAFTKEEMQLMCRPDHALCALNMSTLMQPLNEKAEQQRKAGHVHAQPIEVILLDDPDRPGQKMSIAPFIERAQQLCVDKTTP</sequence>
<evidence type="ECO:0000256" key="1">
    <source>
        <dbReference type="SAM" id="SignalP"/>
    </source>
</evidence>
<comment type="caution">
    <text evidence="2">The sequence shown here is derived from an EMBL/GenBank/DDBJ whole genome shotgun (WGS) entry which is preliminary data.</text>
</comment>
<feature type="chain" id="PRO_5045953982" evidence="1">
    <location>
        <begin position="22"/>
        <end position="117"/>
    </location>
</feature>
<dbReference type="Pfam" id="PF10709">
    <property type="entry name" value="DUF2511"/>
    <property type="match status" value="1"/>
</dbReference>
<feature type="signal peptide" evidence="1">
    <location>
        <begin position="1"/>
        <end position="21"/>
    </location>
</feature>
<reference evidence="2 3" key="1">
    <citation type="journal article" date="2021" name="Genome Biol. Evol.">
        <title>The evolution of interdependence in a four-way mealybug symbiosis.</title>
        <authorList>
            <person name="Garber A.I."/>
            <person name="Kupper M."/>
            <person name="Laetsch D.R."/>
            <person name="Weldon S.R."/>
            <person name="Ladinsky M.S."/>
            <person name="Bjorkman P.J."/>
            <person name="McCutcheon J.P."/>
        </authorList>
    </citation>
    <scope>NUCLEOTIDE SEQUENCE [LARGE SCALE GENOMIC DNA]</scope>
    <source>
        <strain evidence="2">SOD</strain>
    </source>
</reference>